<evidence type="ECO:0000313" key="1">
    <source>
        <dbReference type="EMBL" id="QBM30571.1"/>
    </source>
</evidence>
<dbReference type="Proteomes" id="UP000293912">
    <property type="component" value="Chromosome"/>
</dbReference>
<protein>
    <submittedName>
        <fullName evidence="1">Uncharacterized protein</fullName>
    </submittedName>
</protein>
<accession>A0A4P6X9P0</accession>
<proteinExistence type="predicted"/>
<dbReference type="EMBL" id="CP037867">
    <property type="protein sequence ID" value="QBM30571.1"/>
    <property type="molecule type" value="Genomic_DNA"/>
</dbReference>
<evidence type="ECO:0000313" key="2">
    <source>
        <dbReference type="Proteomes" id="UP000293912"/>
    </source>
</evidence>
<dbReference type="KEGG" id="hpse:HPF_22985"/>
<organism evidence="1 2">
    <name type="scientific">Hydrogenophaga pseudoflava</name>
    <name type="common">Pseudomonas carboxydoflava</name>
    <dbReference type="NCBI Taxonomy" id="47421"/>
    <lineage>
        <taxon>Bacteria</taxon>
        <taxon>Pseudomonadati</taxon>
        <taxon>Pseudomonadota</taxon>
        <taxon>Betaproteobacteria</taxon>
        <taxon>Burkholderiales</taxon>
        <taxon>Comamonadaceae</taxon>
        <taxon>Hydrogenophaga</taxon>
    </lineage>
</organism>
<keyword evidence="2" id="KW-1185">Reference proteome</keyword>
<name>A0A4P6X9P0_HYDPS</name>
<dbReference type="AlphaFoldDB" id="A0A4P6X9P0"/>
<gene>
    <name evidence="1" type="ORF">HPF_22985</name>
</gene>
<sequence length="152" mass="16353">MSGRPAMARHEARALVVRELVAEHGVLSRRLAQLQQRVGDQLQASARRQAALDGENIRLRGELVRMRTAVAWDLRSAALVPRAATGPRGLAPRIAPGLLEAQAVICQTGCAGHAHPWLEPDGQCRRTGQACDRLEDETLSTATRGAGPSDPE</sequence>
<reference evidence="1 2" key="1">
    <citation type="submission" date="2019-03" db="EMBL/GenBank/DDBJ databases">
        <authorList>
            <person name="Sebastian G."/>
            <person name="Baumann P."/>
            <person name="Ruckert C."/>
            <person name="Kalinowski J."/>
            <person name="Nebel B."/>
            <person name="Takors R."/>
            <person name="Blombach B."/>
        </authorList>
    </citation>
    <scope>NUCLEOTIDE SEQUENCE [LARGE SCALE GENOMIC DNA]</scope>
    <source>
        <strain evidence="1 2">DSM 1084</strain>
    </source>
</reference>